<gene>
    <name evidence="1" type="ordered locus">VMUT_1525</name>
</gene>
<dbReference type="GeneID" id="10289177"/>
<reference evidence="1 2" key="1">
    <citation type="journal article" date="2011" name="J. Bacteriol.">
        <title>Complete genome sequence of 'Vulcanisaeta moutnovskia' strain 768-28, a novel member of the hyperthermophilic crenarchaeal genus vulcanisaeta.</title>
        <authorList>
            <person name="Gumerov V.M."/>
            <person name="Mardanov A.V."/>
            <person name="Beletsky A.V."/>
            <person name="Prokofeva M.I."/>
            <person name="Bonch-Osmolovskaya E.A."/>
            <person name="Ravin N.V."/>
            <person name="Skryabin K.G."/>
        </authorList>
    </citation>
    <scope>NUCLEOTIDE SEQUENCE [LARGE SCALE GENOMIC DNA]</scope>
    <source>
        <strain evidence="1 2">768-28</strain>
    </source>
</reference>
<dbReference type="AlphaFoldDB" id="F0QTL6"/>
<accession>F0QTL6</accession>
<sequence>MSVNSIICARDLWHKLLAWISERRISTINIDLEEKGDALEYNARTYESRELTYNGKDILKADGEARIDIHAPINCLEELSHYIIDFIRNNGHKYKLIRFSAPQSIIEKYVPPPNACKCSLKDALKYVKDVINQSEADVVNLYLSTAVLESGGFGDNETLLTNDDIEVESITLLDGTESFNKANYVMNLSNAKWAIHIEGELEVDYGNEQVIELNIRVNAPRSLWKLIINNVKRSLDGRKLHVVNEDKELEESIEYKGEEDYEADGVRFVIGPN</sequence>
<keyword evidence="2" id="KW-1185">Reference proteome</keyword>
<evidence type="ECO:0000313" key="2">
    <source>
        <dbReference type="Proteomes" id="UP000007485"/>
    </source>
</evidence>
<dbReference type="KEGG" id="vmo:VMUT_1525"/>
<name>F0QTL6_VULM7</name>
<dbReference type="HOGENOM" id="CLU_1017891_0_0_2"/>
<protein>
    <submittedName>
        <fullName evidence="1">Uncharacterized protein</fullName>
    </submittedName>
</protein>
<organism evidence="1 2">
    <name type="scientific">Vulcanisaeta moutnovskia (strain 768-28)</name>
    <dbReference type="NCBI Taxonomy" id="985053"/>
    <lineage>
        <taxon>Archaea</taxon>
        <taxon>Thermoproteota</taxon>
        <taxon>Thermoprotei</taxon>
        <taxon>Thermoproteales</taxon>
        <taxon>Thermoproteaceae</taxon>
        <taxon>Vulcanisaeta</taxon>
    </lineage>
</organism>
<dbReference type="Proteomes" id="UP000007485">
    <property type="component" value="Chromosome"/>
</dbReference>
<evidence type="ECO:0000313" key="1">
    <source>
        <dbReference type="EMBL" id="ADY01729.1"/>
    </source>
</evidence>
<proteinExistence type="predicted"/>
<dbReference type="OrthoDB" id="383495at2157"/>
<dbReference type="EMBL" id="CP002529">
    <property type="protein sequence ID" value="ADY01729.1"/>
    <property type="molecule type" value="Genomic_DNA"/>
</dbReference>
<dbReference type="RefSeq" id="WP_013604891.1">
    <property type="nucleotide sequence ID" value="NC_015151.1"/>
</dbReference>